<feature type="region of interest" description="Disordered" evidence="1">
    <location>
        <begin position="1"/>
        <end position="27"/>
    </location>
</feature>
<proteinExistence type="predicted"/>
<dbReference type="AlphaFoldDB" id="A0A9N9D1D8"/>
<comment type="caution">
    <text evidence="2">The sequence shown here is derived from an EMBL/GenBank/DDBJ whole genome shotgun (WGS) entry which is preliminary data.</text>
</comment>
<organism evidence="2 3">
    <name type="scientific">Racocetra fulgida</name>
    <dbReference type="NCBI Taxonomy" id="60492"/>
    <lineage>
        <taxon>Eukaryota</taxon>
        <taxon>Fungi</taxon>
        <taxon>Fungi incertae sedis</taxon>
        <taxon>Mucoromycota</taxon>
        <taxon>Glomeromycotina</taxon>
        <taxon>Glomeromycetes</taxon>
        <taxon>Diversisporales</taxon>
        <taxon>Gigasporaceae</taxon>
        <taxon>Racocetra</taxon>
    </lineage>
</organism>
<protein>
    <submittedName>
        <fullName evidence="2">10398_t:CDS:1</fullName>
    </submittedName>
</protein>
<feature type="non-terminal residue" evidence="2">
    <location>
        <position position="1"/>
    </location>
</feature>
<gene>
    <name evidence="2" type="ORF">RFULGI_LOCUS7305</name>
</gene>
<reference evidence="2" key="1">
    <citation type="submission" date="2021-06" db="EMBL/GenBank/DDBJ databases">
        <authorList>
            <person name="Kallberg Y."/>
            <person name="Tangrot J."/>
            <person name="Rosling A."/>
        </authorList>
    </citation>
    <scope>NUCLEOTIDE SEQUENCE</scope>
    <source>
        <strain evidence="2">IN212</strain>
    </source>
</reference>
<feature type="compositionally biased region" description="Low complexity" evidence="1">
    <location>
        <begin position="14"/>
        <end position="27"/>
    </location>
</feature>
<name>A0A9N9D1D8_9GLOM</name>
<keyword evidence="3" id="KW-1185">Reference proteome</keyword>
<dbReference type="EMBL" id="CAJVPZ010010397">
    <property type="protein sequence ID" value="CAG8619468.1"/>
    <property type="molecule type" value="Genomic_DNA"/>
</dbReference>
<evidence type="ECO:0000313" key="3">
    <source>
        <dbReference type="Proteomes" id="UP000789396"/>
    </source>
</evidence>
<accession>A0A9N9D1D8</accession>
<dbReference type="OrthoDB" id="10539990at2759"/>
<sequence>SKSLKNNKLKFLDNDNNNNNHFENNESNNIDKEYINYFENNGYSNIDNKFEDNEYDYFENNNEFLDNSDNIIDNNDSENNYSEDKILMSLDDSKFYEEIEDLESISVNPFQASNVNFNKSTYIPKPNINLDDLL</sequence>
<dbReference type="Proteomes" id="UP000789396">
    <property type="component" value="Unassembled WGS sequence"/>
</dbReference>
<evidence type="ECO:0000256" key="1">
    <source>
        <dbReference type="SAM" id="MobiDB-lite"/>
    </source>
</evidence>
<evidence type="ECO:0000313" key="2">
    <source>
        <dbReference type="EMBL" id="CAG8619468.1"/>
    </source>
</evidence>